<dbReference type="VEuPathDB" id="VectorBase:MDOMA2_017871"/>
<name>A0A1I8MXU9_MUSDO</name>
<feature type="compositionally biased region" description="Basic and acidic residues" evidence="1">
    <location>
        <begin position="151"/>
        <end position="168"/>
    </location>
</feature>
<dbReference type="RefSeq" id="XP_005176478.1">
    <property type="nucleotide sequence ID" value="XM_005176421.3"/>
</dbReference>
<feature type="region of interest" description="Disordered" evidence="1">
    <location>
        <begin position="124"/>
        <end position="176"/>
    </location>
</feature>
<dbReference type="VEuPathDB" id="VectorBase:MDOA009523"/>
<reference evidence="2" key="1">
    <citation type="submission" date="2020-05" db="UniProtKB">
        <authorList>
            <consortium name="EnsemblMetazoa"/>
        </authorList>
    </citation>
    <scope>IDENTIFICATION</scope>
    <source>
        <strain evidence="2">Aabys</strain>
    </source>
</reference>
<evidence type="ECO:0000313" key="3">
    <source>
        <dbReference type="Proteomes" id="UP001652621"/>
    </source>
</evidence>
<dbReference type="Proteomes" id="UP001652621">
    <property type="component" value="Unplaced"/>
</dbReference>
<dbReference type="AlphaFoldDB" id="A0A1I8MXU9"/>
<evidence type="ECO:0000313" key="2">
    <source>
        <dbReference type="EnsemblMetazoa" id="MDOA009523-PA"/>
    </source>
</evidence>
<organism evidence="2">
    <name type="scientific">Musca domestica</name>
    <name type="common">House fly</name>
    <dbReference type="NCBI Taxonomy" id="7370"/>
    <lineage>
        <taxon>Eukaryota</taxon>
        <taxon>Metazoa</taxon>
        <taxon>Ecdysozoa</taxon>
        <taxon>Arthropoda</taxon>
        <taxon>Hexapoda</taxon>
        <taxon>Insecta</taxon>
        <taxon>Pterygota</taxon>
        <taxon>Neoptera</taxon>
        <taxon>Endopterygota</taxon>
        <taxon>Diptera</taxon>
        <taxon>Brachycera</taxon>
        <taxon>Muscomorpha</taxon>
        <taxon>Muscoidea</taxon>
        <taxon>Muscidae</taxon>
        <taxon>Musca</taxon>
    </lineage>
</organism>
<gene>
    <name evidence="2" type="primary">101894366</name>
    <name evidence="4" type="synonym">LOC101894366</name>
</gene>
<sequence>MPQRSPFKQSHHHQQQQQFHHQSPPVLQEIQEAQLQRHRRSERQRHHCHYYGLSLLAWPVLAILLAQCSSSTALVVPNELPSILSLVYSNIPPIKKGTDSRLGFGFRLGNHADFQVMVELGPQKETRPIGDQDSGSSFNKRQVNRQQQRAVQRDAIRAEQKPHREVAKPEATPSATNSWLEKWASQVNDATTAKKKVAPKPKPYKKQVTPKPAQIVPVMPQQMQAIQQLQMLYKMATTTTNENLASTTTTTTTTVAPDAADRAMQNIQQRLQLYKPPANLEELQVLMQKSQAQSKAEITKELMDVNLDE</sequence>
<evidence type="ECO:0000313" key="4">
    <source>
        <dbReference type="RefSeq" id="XP_005176478.1"/>
    </source>
</evidence>
<dbReference type="KEGG" id="mde:101894366"/>
<reference evidence="4" key="2">
    <citation type="submission" date="2025-04" db="UniProtKB">
        <authorList>
            <consortium name="RefSeq"/>
        </authorList>
    </citation>
    <scope>IDENTIFICATION</scope>
    <source>
        <strain evidence="4">Aabys</strain>
    </source>
</reference>
<feature type="region of interest" description="Disordered" evidence="1">
    <location>
        <begin position="1"/>
        <end position="23"/>
    </location>
</feature>
<dbReference type="GeneID" id="101894366"/>
<keyword evidence="3" id="KW-1185">Reference proteome</keyword>
<evidence type="ECO:0000256" key="1">
    <source>
        <dbReference type="SAM" id="MobiDB-lite"/>
    </source>
</evidence>
<accession>A0A1I8MXU9</accession>
<dbReference type="EnsemblMetazoa" id="MDOA009523-RA">
    <property type="protein sequence ID" value="MDOA009523-PA"/>
    <property type="gene ID" value="MDOA009523"/>
</dbReference>
<proteinExistence type="predicted"/>
<dbReference type="eggNOG" id="ENOG502S8IB">
    <property type="taxonomic scope" value="Eukaryota"/>
</dbReference>
<protein>
    <submittedName>
        <fullName evidence="4">Uncharacterized protein LOC101894366</fullName>
    </submittedName>
</protein>
<dbReference type="OrthoDB" id="8188574at2759"/>